<dbReference type="PANTHER" id="PTHR10527">
    <property type="entry name" value="IMPORTIN BETA"/>
    <property type="match status" value="1"/>
</dbReference>
<evidence type="ECO:0000256" key="3">
    <source>
        <dbReference type="ARBA" id="ARBA00022490"/>
    </source>
</evidence>
<name>A0ABP0NIV8_9DINO</name>
<evidence type="ECO:0000256" key="2">
    <source>
        <dbReference type="ARBA" id="ARBA00022448"/>
    </source>
</evidence>
<accession>A0ABP0NIV8</accession>
<dbReference type="InterPro" id="IPR040122">
    <property type="entry name" value="Importin_beta"/>
</dbReference>
<comment type="caution">
    <text evidence="8">The sequence shown here is derived from an EMBL/GenBank/DDBJ whole genome shotgun (WGS) entry which is preliminary data.</text>
</comment>
<dbReference type="EMBL" id="CAXAMN010021807">
    <property type="protein sequence ID" value="CAK9063716.1"/>
    <property type="molecule type" value="Genomic_DNA"/>
</dbReference>
<dbReference type="Proteomes" id="UP001642484">
    <property type="component" value="Unassembled WGS sequence"/>
</dbReference>
<keyword evidence="3" id="KW-0963">Cytoplasm</keyword>
<organism evidence="8 9">
    <name type="scientific">Durusdinium trenchii</name>
    <dbReference type="NCBI Taxonomy" id="1381693"/>
    <lineage>
        <taxon>Eukaryota</taxon>
        <taxon>Sar</taxon>
        <taxon>Alveolata</taxon>
        <taxon>Dinophyceae</taxon>
        <taxon>Suessiales</taxon>
        <taxon>Symbiodiniaceae</taxon>
        <taxon>Durusdinium</taxon>
    </lineage>
</organism>
<evidence type="ECO:0000313" key="9">
    <source>
        <dbReference type="Proteomes" id="UP001642484"/>
    </source>
</evidence>
<evidence type="ECO:0000256" key="6">
    <source>
        <dbReference type="SAM" id="MobiDB-lite"/>
    </source>
</evidence>
<protein>
    <recommendedName>
        <fullName evidence="7">Importin N-terminal domain-containing protein</fullName>
    </recommendedName>
</protein>
<keyword evidence="5" id="KW-0653">Protein transport</keyword>
<dbReference type="Pfam" id="PF03810">
    <property type="entry name" value="IBN_N"/>
    <property type="match status" value="1"/>
</dbReference>
<reference evidence="8 9" key="1">
    <citation type="submission" date="2024-02" db="EMBL/GenBank/DDBJ databases">
        <authorList>
            <person name="Chen Y."/>
            <person name="Shah S."/>
            <person name="Dougan E. K."/>
            <person name="Thang M."/>
            <person name="Chan C."/>
        </authorList>
    </citation>
    <scope>NUCLEOTIDE SEQUENCE [LARGE SCALE GENOMIC DNA]</scope>
</reference>
<sequence>MAEEVDQLLQLLQSTSNVARGQAEAQLEAWCQNPNFLTVLMSRTVQGSTVASRQLAATILSWRLPRAWPTLSDADAGRLQAGLLECFLSCGELPVLKALGEACNALCQSIAVRHNTIWQDLLSAIGQSLGGDALHRRVALEVLASLVRSMGARLQSHYREIGKTLAASVQDVDPNVRIAALAVVGVAASSWCSCPEDLPHWHGAADATLEVGWSALSSSDQDAPKVLVAALRALSRLAPALKSEALTSASLQLACRVLNCSSSPSVESCQIQALQLLKALVRSEPMLLAGQQGRAAVGAAFSAAKDAAPSVDDLDEVSNTALSARECLRVMAKAHPTQAVASVLEAAKAAAASADALDRAAAVHAVAFALSGAREVPAGWAVPLANALRDSAVWVRQAACEGAVLLAEELKSSQSVTGGFEQILGRLVELLPREPQLELLEKAAAAASAILQELTTDEAASVLSTAAPAVFQAMTKVSHALAGAATSSDAEDQRTTALDGGAALAALARTLTALASCTADHFAPWAPEAAKSLVTLFRGCKAGGPGTAPSSPPHNYAGEPAGPSRDVSLSSAVPQRSDLLKVEHFS</sequence>
<keyword evidence="4" id="KW-0677">Repeat</keyword>
<feature type="domain" description="Importin N-terminal" evidence="7">
    <location>
        <begin position="23"/>
        <end position="75"/>
    </location>
</feature>
<evidence type="ECO:0000259" key="7">
    <source>
        <dbReference type="Pfam" id="PF03810"/>
    </source>
</evidence>
<dbReference type="InterPro" id="IPR016024">
    <property type="entry name" value="ARM-type_fold"/>
</dbReference>
<dbReference type="SUPFAM" id="SSF48371">
    <property type="entry name" value="ARM repeat"/>
    <property type="match status" value="1"/>
</dbReference>
<comment type="subcellular location">
    <subcellularLocation>
        <location evidence="1">Cytoplasm</location>
    </subcellularLocation>
</comment>
<keyword evidence="2" id="KW-0813">Transport</keyword>
<evidence type="ECO:0000256" key="1">
    <source>
        <dbReference type="ARBA" id="ARBA00004496"/>
    </source>
</evidence>
<evidence type="ECO:0000256" key="4">
    <source>
        <dbReference type="ARBA" id="ARBA00022737"/>
    </source>
</evidence>
<dbReference type="Gene3D" id="1.25.10.10">
    <property type="entry name" value="Leucine-rich Repeat Variant"/>
    <property type="match status" value="1"/>
</dbReference>
<proteinExistence type="predicted"/>
<gene>
    <name evidence="8" type="ORF">CCMP2556_LOCUS31294</name>
</gene>
<keyword evidence="9" id="KW-1185">Reference proteome</keyword>
<dbReference type="InterPro" id="IPR001494">
    <property type="entry name" value="Importin-beta_N"/>
</dbReference>
<evidence type="ECO:0000256" key="5">
    <source>
        <dbReference type="ARBA" id="ARBA00022927"/>
    </source>
</evidence>
<dbReference type="InterPro" id="IPR011989">
    <property type="entry name" value="ARM-like"/>
</dbReference>
<evidence type="ECO:0000313" key="8">
    <source>
        <dbReference type="EMBL" id="CAK9063716.1"/>
    </source>
</evidence>
<feature type="region of interest" description="Disordered" evidence="6">
    <location>
        <begin position="544"/>
        <end position="577"/>
    </location>
</feature>